<proteinExistence type="predicted"/>
<name>A0AAP0NCR3_LIQFO</name>
<dbReference type="AlphaFoldDB" id="A0AAP0NCR3"/>
<evidence type="ECO:0000313" key="1">
    <source>
        <dbReference type="EMBL" id="KAK9268669.1"/>
    </source>
</evidence>
<protein>
    <submittedName>
        <fullName evidence="1">Uncharacterized protein</fullName>
    </submittedName>
</protein>
<accession>A0AAP0NCR3</accession>
<dbReference type="EMBL" id="JBBPBK010000015">
    <property type="protein sequence ID" value="KAK9268669.1"/>
    <property type="molecule type" value="Genomic_DNA"/>
</dbReference>
<organism evidence="1 2">
    <name type="scientific">Liquidambar formosana</name>
    <name type="common">Formosan gum</name>
    <dbReference type="NCBI Taxonomy" id="63359"/>
    <lineage>
        <taxon>Eukaryota</taxon>
        <taxon>Viridiplantae</taxon>
        <taxon>Streptophyta</taxon>
        <taxon>Embryophyta</taxon>
        <taxon>Tracheophyta</taxon>
        <taxon>Spermatophyta</taxon>
        <taxon>Magnoliopsida</taxon>
        <taxon>eudicotyledons</taxon>
        <taxon>Gunneridae</taxon>
        <taxon>Pentapetalae</taxon>
        <taxon>Saxifragales</taxon>
        <taxon>Altingiaceae</taxon>
        <taxon>Liquidambar</taxon>
    </lineage>
</organism>
<evidence type="ECO:0000313" key="2">
    <source>
        <dbReference type="Proteomes" id="UP001415857"/>
    </source>
</evidence>
<gene>
    <name evidence="1" type="ORF">L1049_000428</name>
</gene>
<keyword evidence="2" id="KW-1185">Reference proteome</keyword>
<reference evidence="1 2" key="1">
    <citation type="journal article" date="2024" name="Plant J.">
        <title>Genome sequences and population genomics reveal climatic adaptation and genomic divergence between two closely related sweetgum species.</title>
        <authorList>
            <person name="Xu W.Q."/>
            <person name="Ren C.Q."/>
            <person name="Zhang X.Y."/>
            <person name="Comes H.P."/>
            <person name="Liu X.H."/>
            <person name="Li Y.G."/>
            <person name="Kettle C.J."/>
            <person name="Jalonen R."/>
            <person name="Gaisberger H."/>
            <person name="Ma Y.Z."/>
            <person name="Qiu Y.X."/>
        </authorList>
    </citation>
    <scope>NUCLEOTIDE SEQUENCE [LARGE SCALE GENOMIC DNA]</scope>
    <source>
        <strain evidence="1">Hangzhou</strain>
    </source>
</reference>
<sequence length="94" mass="11084">MDMPFCLFVKKKKRQRKVAWKTESIGKRSKNRRDGLPWWNHCLYNVPERKQQLKSKFTKGSMPVFTDEARRVVSVQVTSILVVLDEAIHIHACQ</sequence>
<dbReference type="Proteomes" id="UP001415857">
    <property type="component" value="Unassembled WGS sequence"/>
</dbReference>
<comment type="caution">
    <text evidence="1">The sequence shown here is derived from an EMBL/GenBank/DDBJ whole genome shotgun (WGS) entry which is preliminary data.</text>
</comment>